<dbReference type="InterPro" id="IPR036412">
    <property type="entry name" value="HAD-like_sf"/>
</dbReference>
<protein>
    <recommendedName>
        <fullName evidence="3">HAD family hydrolase</fullName>
    </recommendedName>
</protein>
<evidence type="ECO:0000313" key="2">
    <source>
        <dbReference type="Proteomes" id="UP000177913"/>
    </source>
</evidence>
<dbReference type="SFLD" id="SFLDG01129">
    <property type="entry name" value="C1.5:_HAD__Beta-PGM__Phosphata"/>
    <property type="match status" value="1"/>
</dbReference>
<dbReference type="InterPro" id="IPR023214">
    <property type="entry name" value="HAD_sf"/>
</dbReference>
<dbReference type="Gene3D" id="3.40.50.1000">
    <property type="entry name" value="HAD superfamily/HAD-like"/>
    <property type="match status" value="1"/>
</dbReference>
<dbReference type="InterPro" id="IPR006439">
    <property type="entry name" value="HAD-SF_hydro_IA"/>
</dbReference>
<dbReference type="InterPro" id="IPR023198">
    <property type="entry name" value="PGP-like_dom2"/>
</dbReference>
<dbReference type="AlphaFoldDB" id="A0A1F7GZD9"/>
<dbReference type="Pfam" id="PF00702">
    <property type="entry name" value="Hydrolase"/>
    <property type="match status" value="1"/>
</dbReference>
<dbReference type="PANTHER" id="PTHR43611">
    <property type="entry name" value="ALPHA-D-GLUCOSE 1-PHOSPHATE PHOSPHATASE"/>
    <property type="match status" value="1"/>
</dbReference>
<dbReference type="NCBIfam" id="TIGR01509">
    <property type="entry name" value="HAD-SF-IA-v3"/>
    <property type="match status" value="1"/>
</dbReference>
<gene>
    <name evidence="1" type="ORF">A3C25_05525</name>
</gene>
<sequence length="198" mass="23153">MITTFLFDLGGVLYTNGSKKFISDISKKYHLSEILVEDIIDGKIGSHYREAKITRDEFWQQVIEKLNLSEDVDTLEKQWVDEYELIEETKSILLQLAKKYQLYYLSDNVKERVEVLDKKFHFTKLFKGGIFSHEVGVRKPNPKIYELALHKSKSRPDKTIFIDDKAQMLLPAKKLGIHTLLFSTPENLKSDLKRMKII</sequence>
<dbReference type="Gene3D" id="1.10.150.240">
    <property type="entry name" value="Putative phosphatase, domain 2"/>
    <property type="match status" value="1"/>
</dbReference>
<comment type="caution">
    <text evidence="1">The sequence shown here is derived from an EMBL/GenBank/DDBJ whole genome shotgun (WGS) entry which is preliminary data.</text>
</comment>
<name>A0A1F7GZD9_9BACT</name>
<reference evidence="1 2" key="1">
    <citation type="journal article" date="2016" name="Nat. Commun.">
        <title>Thousands of microbial genomes shed light on interconnected biogeochemical processes in an aquifer system.</title>
        <authorList>
            <person name="Anantharaman K."/>
            <person name="Brown C.T."/>
            <person name="Hug L.A."/>
            <person name="Sharon I."/>
            <person name="Castelle C.J."/>
            <person name="Probst A.J."/>
            <person name="Thomas B.C."/>
            <person name="Singh A."/>
            <person name="Wilkins M.J."/>
            <person name="Karaoz U."/>
            <person name="Brodie E.L."/>
            <person name="Williams K.H."/>
            <person name="Hubbard S.S."/>
            <person name="Banfield J.F."/>
        </authorList>
    </citation>
    <scope>NUCLEOTIDE SEQUENCE [LARGE SCALE GENOMIC DNA]</scope>
</reference>
<evidence type="ECO:0000313" key="1">
    <source>
        <dbReference type="EMBL" id="OGK23906.1"/>
    </source>
</evidence>
<dbReference type="SUPFAM" id="SSF56784">
    <property type="entry name" value="HAD-like"/>
    <property type="match status" value="1"/>
</dbReference>
<dbReference type="SFLD" id="SFLDS00003">
    <property type="entry name" value="Haloacid_Dehalogenase"/>
    <property type="match status" value="1"/>
</dbReference>
<accession>A0A1F7GZD9</accession>
<dbReference type="PRINTS" id="PR00413">
    <property type="entry name" value="HADHALOGNASE"/>
</dbReference>
<dbReference type="Proteomes" id="UP000177913">
    <property type="component" value="Unassembled WGS sequence"/>
</dbReference>
<dbReference type="CDD" id="cd02603">
    <property type="entry name" value="HAD_sEH-N_like"/>
    <property type="match status" value="1"/>
</dbReference>
<dbReference type="PANTHER" id="PTHR43611:SF3">
    <property type="entry name" value="FLAVIN MONONUCLEOTIDE HYDROLASE 1, CHLOROPLATIC"/>
    <property type="match status" value="1"/>
</dbReference>
<proteinExistence type="predicted"/>
<evidence type="ECO:0008006" key="3">
    <source>
        <dbReference type="Google" id="ProtNLM"/>
    </source>
</evidence>
<dbReference type="EMBL" id="MFZO01000041">
    <property type="protein sequence ID" value="OGK23906.1"/>
    <property type="molecule type" value="Genomic_DNA"/>
</dbReference>
<organism evidence="1 2">
    <name type="scientific">Candidatus Roizmanbacteria bacterium RIFCSPHIGHO2_02_FULL_38_11</name>
    <dbReference type="NCBI Taxonomy" id="1802039"/>
    <lineage>
        <taxon>Bacteria</taxon>
        <taxon>Candidatus Roizmaniibacteriota</taxon>
    </lineage>
</organism>